<evidence type="ECO:0000313" key="6">
    <source>
        <dbReference type="EMBL" id="RNA66643.1"/>
    </source>
</evidence>
<dbReference type="CDD" id="cd13585">
    <property type="entry name" value="PBP2_TMBP_like"/>
    <property type="match status" value="1"/>
</dbReference>
<comment type="caution">
    <text evidence="6">The sequence shown here is derived from an EMBL/GenBank/DDBJ whole genome shotgun (WGS) entry which is preliminary data.</text>
</comment>
<protein>
    <submittedName>
        <fullName evidence="6">Sugar ABC transporter substrate-binding protein</fullName>
    </submittedName>
</protein>
<proteinExistence type="inferred from homology"/>
<evidence type="ECO:0000256" key="3">
    <source>
        <dbReference type="ARBA" id="ARBA00022448"/>
    </source>
</evidence>
<dbReference type="Proteomes" id="UP000278746">
    <property type="component" value="Unassembled WGS sequence"/>
</dbReference>
<dbReference type="OrthoDB" id="9782846at2"/>
<dbReference type="PROSITE" id="PS51257">
    <property type="entry name" value="PROKAR_LIPOPROTEIN"/>
    <property type="match status" value="1"/>
</dbReference>
<keyword evidence="7" id="KW-1185">Reference proteome</keyword>
<dbReference type="PANTHER" id="PTHR43649">
    <property type="entry name" value="ARABINOSE-BINDING PROTEIN-RELATED"/>
    <property type="match status" value="1"/>
</dbReference>
<dbReference type="GO" id="GO:0030313">
    <property type="term" value="C:cell envelope"/>
    <property type="evidence" value="ECO:0007669"/>
    <property type="project" value="UniProtKB-SubCell"/>
</dbReference>
<dbReference type="Gene3D" id="3.40.190.10">
    <property type="entry name" value="Periplasmic binding protein-like II"/>
    <property type="match status" value="1"/>
</dbReference>
<dbReference type="AlphaFoldDB" id="A0A3M7TLZ0"/>
<name>A0A3M7TLZ0_9BACI</name>
<dbReference type="InterPro" id="IPR050490">
    <property type="entry name" value="Bact_solute-bd_prot1"/>
</dbReference>
<dbReference type="EMBL" id="RHIB01000003">
    <property type="protein sequence ID" value="RNA66643.1"/>
    <property type="molecule type" value="Genomic_DNA"/>
</dbReference>
<comment type="similarity">
    <text evidence="2">Belongs to the bacterial solute-binding protein 1 family.</text>
</comment>
<evidence type="ECO:0000256" key="5">
    <source>
        <dbReference type="SAM" id="SignalP"/>
    </source>
</evidence>
<dbReference type="SUPFAM" id="SSF53850">
    <property type="entry name" value="Periplasmic binding protein-like II"/>
    <property type="match status" value="1"/>
</dbReference>
<comment type="subcellular location">
    <subcellularLocation>
        <location evidence="1">Cell envelope</location>
    </subcellularLocation>
</comment>
<feature type="chain" id="PRO_5039498247" evidence="5">
    <location>
        <begin position="22"/>
        <end position="421"/>
    </location>
</feature>
<evidence type="ECO:0000256" key="2">
    <source>
        <dbReference type="ARBA" id="ARBA00008520"/>
    </source>
</evidence>
<dbReference type="Pfam" id="PF01547">
    <property type="entry name" value="SBP_bac_1"/>
    <property type="match status" value="1"/>
</dbReference>
<accession>A0A3M7TLZ0</accession>
<evidence type="ECO:0000256" key="4">
    <source>
        <dbReference type="ARBA" id="ARBA00022729"/>
    </source>
</evidence>
<reference evidence="6 7" key="1">
    <citation type="submission" date="2018-10" db="EMBL/GenBank/DDBJ databases">
        <title>Bacillus Keqinensis sp. nov., a moderately halophilic bacterium isolated from a saline-alkaline lake.</title>
        <authorList>
            <person name="Wang H."/>
        </authorList>
    </citation>
    <scope>NUCLEOTIDE SEQUENCE [LARGE SCALE GENOMIC DNA]</scope>
    <source>
        <strain evidence="6 7">KQ-3</strain>
    </source>
</reference>
<evidence type="ECO:0000256" key="1">
    <source>
        <dbReference type="ARBA" id="ARBA00004196"/>
    </source>
</evidence>
<feature type="signal peptide" evidence="5">
    <location>
        <begin position="1"/>
        <end position="21"/>
    </location>
</feature>
<dbReference type="InterPro" id="IPR006059">
    <property type="entry name" value="SBP"/>
</dbReference>
<keyword evidence="3" id="KW-0813">Transport</keyword>
<evidence type="ECO:0000313" key="7">
    <source>
        <dbReference type="Proteomes" id="UP000278746"/>
    </source>
</evidence>
<organism evidence="6 7">
    <name type="scientific">Alteribacter keqinensis</name>
    <dbReference type="NCBI Taxonomy" id="2483800"/>
    <lineage>
        <taxon>Bacteria</taxon>
        <taxon>Bacillati</taxon>
        <taxon>Bacillota</taxon>
        <taxon>Bacilli</taxon>
        <taxon>Bacillales</taxon>
        <taxon>Bacillaceae</taxon>
        <taxon>Alteribacter</taxon>
    </lineage>
</organism>
<dbReference type="RefSeq" id="WP_122900290.1">
    <property type="nucleotide sequence ID" value="NZ_RHIB01000003.1"/>
</dbReference>
<gene>
    <name evidence="6" type="ORF">EBO34_15610</name>
</gene>
<dbReference type="PANTHER" id="PTHR43649:SF31">
    <property type="entry name" value="SN-GLYCEROL-3-PHOSPHATE-BINDING PERIPLASMIC PROTEIN UGPB"/>
    <property type="match status" value="1"/>
</dbReference>
<sequence>MMKSSRWLGSLGLVSALTVLGACGGQGADGNSEAEGEVAGIDFAAFGGPEEVRELQALVDEVNDNADDYQINLITIADDYYTAIQTRIAGGNAPDIFYLSQEWVATYADSDVLLDITEFAENDPDLDLDSYYEAPLETATYDGQLYGLPWVSQPVIMYYNVDLFDEAGVEYPDNTWDWDQFREAAKELTKDTNDDGRIDQWGTTTHGWPPTHQWIWTMGGDVITEDGEVVLDSPESIEGLEILNNILHDDEIIPAANTIEQQGLAEMFKAGRIGMFMGGAADDLDRVEGLNVEATVVPHGEERATFNWIASMVASSKTEDPETAYKALRDMTEAIHTWKIVPPDSRLADQILDIEPRKTESAVEAMNESMEYARGFTGHPKQQQIDTILWDSLTSQLIAGNGTPEELAKETAEQLRDLLEE</sequence>
<keyword evidence="4 5" id="KW-0732">Signal</keyword>